<keyword evidence="1" id="KW-1133">Transmembrane helix</keyword>
<feature type="transmembrane region" description="Helical" evidence="1">
    <location>
        <begin position="64"/>
        <end position="91"/>
    </location>
</feature>
<dbReference type="OrthoDB" id="1995052at2"/>
<dbReference type="EMBL" id="MEHA01000033">
    <property type="protein sequence ID" value="ODR43791.1"/>
    <property type="molecule type" value="Genomic_DNA"/>
</dbReference>
<gene>
    <name evidence="2" type="ORF">BEI59_29995</name>
</gene>
<name>A0A1E3U8V7_9FIRM</name>
<feature type="transmembrane region" description="Helical" evidence="1">
    <location>
        <begin position="12"/>
        <end position="28"/>
    </location>
</feature>
<feature type="transmembrane region" description="Helical" evidence="1">
    <location>
        <begin position="34"/>
        <end position="52"/>
    </location>
</feature>
<sequence>MNENRVRIEELLYYVFLLLMMGAKGIGLTGGQKVFTLCSITAYCFIGIKMLITEYSVKEWCINAGLLLMAILIKCSSGESAAIAAVLMIIGMKNISLLKAMKAAFFIWGGTFVFSIIRGLAGLGDGVIVVHQKLGLGPIIRYSLGYTHPNVLHVTYFILVMLFLYVFQFKSKKLWLMVSILFGGNIYIFLYSISYTGFIIVTVYLCFMLYLDARIKLSYAEKRIIECFAPLCILFPIAGPFVIKGNLFNILNKLLSTRFHLVYYFFTNFKPSLFGTKTITPTDAHLTLDSSFAYLLMYYGIIAFIVMVILYLMTIHKYLRENQYKETAIMVCTALAGVTEQFLFNLSFKNITFMCIGDYLFNYLLTKEKGGIWNKRFSFIHLNKFSISIPVRKVQQGVVWECIKQVRWKCCILTGVIVAISFLLIFLSFWKIPEQVYVNRGLTEYEGEYFVADESGEWKKDNSIYIGNMQPGEKIYEFQGNIIKMECIRGGVSSFVWGGLIGSFISVLFEGRRYWGLKKKGCE</sequence>
<dbReference type="AlphaFoldDB" id="A0A1E3U8V7"/>
<feature type="transmembrane region" description="Helical" evidence="1">
    <location>
        <begin position="103"/>
        <end position="130"/>
    </location>
</feature>
<feature type="transmembrane region" description="Helical" evidence="1">
    <location>
        <begin position="488"/>
        <end position="509"/>
    </location>
</feature>
<evidence type="ECO:0000256" key="1">
    <source>
        <dbReference type="SAM" id="Phobius"/>
    </source>
</evidence>
<feature type="transmembrane region" description="Helical" evidence="1">
    <location>
        <begin position="410"/>
        <end position="430"/>
    </location>
</feature>
<feature type="transmembrane region" description="Helical" evidence="1">
    <location>
        <begin position="188"/>
        <end position="211"/>
    </location>
</feature>
<evidence type="ECO:0000313" key="2">
    <source>
        <dbReference type="EMBL" id="ODR43791.1"/>
    </source>
</evidence>
<keyword evidence="1" id="KW-0812">Transmembrane</keyword>
<evidence type="ECO:0000313" key="3">
    <source>
        <dbReference type="Proteomes" id="UP000094271"/>
    </source>
</evidence>
<feature type="transmembrane region" description="Helical" evidence="1">
    <location>
        <begin position="151"/>
        <end position="168"/>
    </location>
</feature>
<keyword evidence="1" id="KW-0472">Membrane</keyword>
<reference evidence="2 3" key="1">
    <citation type="submission" date="2016-08" db="EMBL/GenBank/DDBJ databases">
        <authorList>
            <person name="Seilhamer J.J."/>
        </authorList>
    </citation>
    <scope>NUCLEOTIDE SEQUENCE [LARGE SCALE GENOMIC DNA]</scope>
    <source>
        <strain evidence="2 3">NML150140-1</strain>
    </source>
</reference>
<dbReference type="RefSeq" id="WP_069432193.1">
    <property type="nucleotide sequence ID" value="NZ_MEHA01000033.1"/>
</dbReference>
<feature type="transmembrane region" description="Helical" evidence="1">
    <location>
        <begin position="292"/>
        <end position="315"/>
    </location>
</feature>
<dbReference type="Proteomes" id="UP000094271">
    <property type="component" value="Unassembled WGS sequence"/>
</dbReference>
<comment type="caution">
    <text evidence="2">The sequence shown here is derived from an EMBL/GenBank/DDBJ whole genome shotgun (WGS) entry which is preliminary data.</text>
</comment>
<proteinExistence type="predicted"/>
<protein>
    <submittedName>
        <fullName evidence="2">Uncharacterized protein</fullName>
    </submittedName>
</protein>
<feature type="transmembrane region" description="Helical" evidence="1">
    <location>
        <begin position="223"/>
        <end position="243"/>
    </location>
</feature>
<organism evidence="2 3">
    <name type="scientific">Eisenbergiella tayi</name>
    <dbReference type="NCBI Taxonomy" id="1432052"/>
    <lineage>
        <taxon>Bacteria</taxon>
        <taxon>Bacillati</taxon>
        <taxon>Bacillota</taxon>
        <taxon>Clostridia</taxon>
        <taxon>Lachnospirales</taxon>
        <taxon>Lachnospiraceae</taxon>
        <taxon>Eisenbergiella</taxon>
    </lineage>
</organism>
<accession>A0A1E3U8V7</accession>